<dbReference type="Pfam" id="PF04548">
    <property type="entry name" value="AIG1"/>
    <property type="match status" value="1"/>
</dbReference>
<dbReference type="InterPro" id="IPR027417">
    <property type="entry name" value="P-loop_NTPase"/>
</dbReference>
<evidence type="ECO:0000259" key="4">
    <source>
        <dbReference type="PROSITE" id="PS51720"/>
    </source>
</evidence>
<evidence type="ECO:0000256" key="3">
    <source>
        <dbReference type="ARBA" id="ARBA00023134"/>
    </source>
</evidence>
<comment type="caution">
    <text evidence="5">The sequence shown here is derived from an EMBL/GenBank/DDBJ whole genome shotgun (WGS) entry which is preliminary data.</text>
</comment>
<sequence>MAMSNSTRIVILGKTGVGKSSVTNTIFGEPLFKVGHTLNSDTRKCQAVTKPVNGGNITLIDSPGFFDTDRPEEEMKSEIVRCITEFAPGPHVFLIVLRVERYTAHEQAIVTKVNKYFSKEVFQFAIVLFTHGDQLPKGETIESFIRDNKPMMELVAKCGGRCHVVDNKYWDDNPQEEYRNNQVQVKMLLKTIEEMVEANEGRCYTNEMLQAVEETIKQEEELIRKSPGNMSEGEIRKKAKHNTVHVLWIRWLSHTIANLLRALFGRAIAE</sequence>
<dbReference type="PROSITE" id="PS51720">
    <property type="entry name" value="G_AIG1"/>
    <property type="match status" value="1"/>
</dbReference>
<comment type="similarity">
    <text evidence="1">Belongs to the TRAFAC class TrmE-Era-EngA-EngB-Septin-like GTPase superfamily. AIG1/Toc34/Toc159-like paraseptin GTPase family. IAN subfamily.</text>
</comment>
<keyword evidence="6" id="KW-1185">Reference proteome</keyword>
<dbReference type="SUPFAM" id="SSF52540">
    <property type="entry name" value="P-loop containing nucleoside triphosphate hydrolases"/>
    <property type="match status" value="1"/>
</dbReference>
<organism evidence="5 6">
    <name type="scientific">Liparis tanakae</name>
    <name type="common">Tanaka's snailfish</name>
    <dbReference type="NCBI Taxonomy" id="230148"/>
    <lineage>
        <taxon>Eukaryota</taxon>
        <taxon>Metazoa</taxon>
        <taxon>Chordata</taxon>
        <taxon>Craniata</taxon>
        <taxon>Vertebrata</taxon>
        <taxon>Euteleostomi</taxon>
        <taxon>Actinopterygii</taxon>
        <taxon>Neopterygii</taxon>
        <taxon>Teleostei</taxon>
        <taxon>Neoteleostei</taxon>
        <taxon>Acanthomorphata</taxon>
        <taxon>Eupercaria</taxon>
        <taxon>Perciformes</taxon>
        <taxon>Cottioidei</taxon>
        <taxon>Cottales</taxon>
        <taxon>Liparidae</taxon>
        <taxon>Liparis</taxon>
    </lineage>
</organism>
<dbReference type="InterPro" id="IPR045058">
    <property type="entry name" value="GIMA/IAN/Toc"/>
</dbReference>
<name>A0A4Z2I453_9TELE</name>
<dbReference type="Proteomes" id="UP000314294">
    <property type="component" value="Unassembled WGS sequence"/>
</dbReference>
<dbReference type="FunFam" id="3.40.50.300:FF:000366">
    <property type="entry name" value="GTPase, IMAP family member 2"/>
    <property type="match status" value="1"/>
</dbReference>
<keyword evidence="2" id="KW-0547">Nucleotide-binding</keyword>
<dbReference type="OrthoDB" id="425923at2759"/>
<evidence type="ECO:0000313" key="6">
    <source>
        <dbReference type="Proteomes" id="UP000314294"/>
    </source>
</evidence>
<evidence type="ECO:0000256" key="2">
    <source>
        <dbReference type="ARBA" id="ARBA00022741"/>
    </source>
</evidence>
<dbReference type="PANTHER" id="PTHR10903">
    <property type="entry name" value="GTPASE, IMAP FAMILY MEMBER-RELATED"/>
    <property type="match status" value="1"/>
</dbReference>
<keyword evidence="3" id="KW-0342">GTP-binding</keyword>
<dbReference type="GO" id="GO:0005525">
    <property type="term" value="F:GTP binding"/>
    <property type="evidence" value="ECO:0007669"/>
    <property type="project" value="UniProtKB-KW"/>
</dbReference>
<dbReference type="InterPro" id="IPR006703">
    <property type="entry name" value="G_AIG1"/>
</dbReference>
<evidence type="ECO:0000313" key="5">
    <source>
        <dbReference type="EMBL" id="TNN72042.1"/>
    </source>
</evidence>
<dbReference type="Gene3D" id="3.40.50.300">
    <property type="entry name" value="P-loop containing nucleotide triphosphate hydrolases"/>
    <property type="match status" value="1"/>
</dbReference>
<reference evidence="5 6" key="1">
    <citation type="submission" date="2019-03" db="EMBL/GenBank/DDBJ databases">
        <title>First draft genome of Liparis tanakae, snailfish: a comprehensive survey of snailfish specific genes.</title>
        <authorList>
            <person name="Kim W."/>
            <person name="Song I."/>
            <person name="Jeong J.-H."/>
            <person name="Kim D."/>
            <person name="Kim S."/>
            <person name="Ryu S."/>
            <person name="Song J.Y."/>
            <person name="Lee S.K."/>
        </authorList>
    </citation>
    <scope>NUCLEOTIDE SEQUENCE [LARGE SCALE GENOMIC DNA]</scope>
    <source>
        <tissue evidence="5">Muscle</tissue>
    </source>
</reference>
<protein>
    <submittedName>
        <fullName evidence="5">GTPase IMAP family member 7</fullName>
    </submittedName>
</protein>
<dbReference type="PANTHER" id="PTHR10903:SF62">
    <property type="entry name" value="GTPASE IMAP FAMILY MEMBER 4-LIKE-RELATED"/>
    <property type="match status" value="1"/>
</dbReference>
<accession>A0A4Z2I453</accession>
<dbReference type="EMBL" id="SRLO01000143">
    <property type="protein sequence ID" value="TNN72042.1"/>
    <property type="molecule type" value="Genomic_DNA"/>
</dbReference>
<proteinExistence type="inferred from homology"/>
<gene>
    <name evidence="5" type="primary">GIMAP7_14</name>
    <name evidence="5" type="ORF">EYF80_017830</name>
</gene>
<dbReference type="AlphaFoldDB" id="A0A4Z2I453"/>
<evidence type="ECO:0000256" key="1">
    <source>
        <dbReference type="ARBA" id="ARBA00008535"/>
    </source>
</evidence>
<feature type="domain" description="AIG1-type G" evidence="4">
    <location>
        <begin position="4"/>
        <end position="213"/>
    </location>
</feature>